<dbReference type="Pfam" id="PF22936">
    <property type="entry name" value="Pol_BBD"/>
    <property type="match status" value="1"/>
</dbReference>
<dbReference type="Proteomes" id="UP000499080">
    <property type="component" value="Unassembled WGS sequence"/>
</dbReference>
<feature type="domain" description="Retrovirus-related Pol polyprotein from transposon TNT 1-94-like beta-barrel" evidence="1">
    <location>
        <begin position="176"/>
        <end position="257"/>
    </location>
</feature>
<name>A0A4Y2IQ85_ARAVE</name>
<evidence type="ECO:0000313" key="3">
    <source>
        <dbReference type="Proteomes" id="UP000499080"/>
    </source>
</evidence>
<dbReference type="OrthoDB" id="8014242at2759"/>
<protein>
    <recommendedName>
        <fullName evidence="1">Retrovirus-related Pol polyprotein from transposon TNT 1-94-like beta-barrel domain-containing protein</fullName>
    </recommendedName>
</protein>
<keyword evidence="3" id="KW-1185">Reference proteome</keyword>
<evidence type="ECO:0000259" key="1">
    <source>
        <dbReference type="Pfam" id="PF22936"/>
    </source>
</evidence>
<organism evidence="2 3">
    <name type="scientific">Araneus ventricosus</name>
    <name type="common">Orbweaver spider</name>
    <name type="synonym">Epeira ventricosa</name>
    <dbReference type="NCBI Taxonomy" id="182803"/>
    <lineage>
        <taxon>Eukaryota</taxon>
        <taxon>Metazoa</taxon>
        <taxon>Ecdysozoa</taxon>
        <taxon>Arthropoda</taxon>
        <taxon>Chelicerata</taxon>
        <taxon>Arachnida</taxon>
        <taxon>Araneae</taxon>
        <taxon>Araneomorphae</taxon>
        <taxon>Entelegynae</taxon>
        <taxon>Araneoidea</taxon>
        <taxon>Araneidae</taxon>
        <taxon>Araneus</taxon>
    </lineage>
</organism>
<accession>A0A4Y2IQ85</accession>
<sequence length="333" mass="38637">MKAALSLKRLSSVIESEKPMGLEGEESDYIARARGLATKYASLGLDVIERELAFYVVRGLTGKYAKLREILKTQREKSIDDLLDTLREEETLQNNIGMPAEVLNLDLAFTAVERQRQKRVCYFCRKLNHVMKDYFIRKRIEAQKKSWFYYSSRKNKDLEALDLSSEEQETSTKHVWILDSGASTQMVKDRIWFENFVSSASEVFLEGKDSKFKSCGLGNVKAKNVYKENRIKIENVIYVPDLRYYLISLGTLMSKGFKSVSKVDSMFIIDKHGNIATKAFKRNNRLEIDLKPLNEYNIECNLVENLDDSYEMWHKRLSFKSTINSTDEVSNRF</sequence>
<evidence type="ECO:0000313" key="2">
    <source>
        <dbReference type="EMBL" id="GBM79897.1"/>
    </source>
</evidence>
<gene>
    <name evidence="2" type="ORF">AVEN_173884_1</name>
</gene>
<dbReference type="InterPro" id="IPR054722">
    <property type="entry name" value="PolX-like_BBD"/>
</dbReference>
<comment type="caution">
    <text evidence="2">The sequence shown here is derived from an EMBL/GenBank/DDBJ whole genome shotgun (WGS) entry which is preliminary data.</text>
</comment>
<dbReference type="AlphaFoldDB" id="A0A4Y2IQ85"/>
<proteinExistence type="predicted"/>
<dbReference type="EMBL" id="BGPR01002848">
    <property type="protein sequence ID" value="GBM79897.1"/>
    <property type="molecule type" value="Genomic_DNA"/>
</dbReference>
<reference evidence="2 3" key="1">
    <citation type="journal article" date="2019" name="Sci. Rep.">
        <title>Orb-weaving spider Araneus ventricosus genome elucidates the spidroin gene catalogue.</title>
        <authorList>
            <person name="Kono N."/>
            <person name="Nakamura H."/>
            <person name="Ohtoshi R."/>
            <person name="Moran D.A.P."/>
            <person name="Shinohara A."/>
            <person name="Yoshida Y."/>
            <person name="Fujiwara M."/>
            <person name="Mori M."/>
            <person name="Tomita M."/>
            <person name="Arakawa K."/>
        </authorList>
    </citation>
    <scope>NUCLEOTIDE SEQUENCE [LARGE SCALE GENOMIC DNA]</scope>
</reference>